<organism evidence="1 2">
    <name type="scientific">Plectus sambesii</name>
    <dbReference type="NCBI Taxonomy" id="2011161"/>
    <lineage>
        <taxon>Eukaryota</taxon>
        <taxon>Metazoa</taxon>
        <taxon>Ecdysozoa</taxon>
        <taxon>Nematoda</taxon>
        <taxon>Chromadorea</taxon>
        <taxon>Plectida</taxon>
        <taxon>Plectina</taxon>
        <taxon>Plectoidea</taxon>
        <taxon>Plectidae</taxon>
        <taxon>Plectus</taxon>
    </lineage>
</organism>
<evidence type="ECO:0000313" key="1">
    <source>
        <dbReference type="Proteomes" id="UP000887566"/>
    </source>
</evidence>
<protein>
    <submittedName>
        <fullName evidence="2">SnoaL-like domain-containing protein</fullName>
    </submittedName>
</protein>
<name>A0A914WC70_9BILA</name>
<accession>A0A914WC70</accession>
<evidence type="ECO:0000313" key="2">
    <source>
        <dbReference type="WBParaSite" id="PSAMB.scaffold3827size16753.g22703.t1"/>
    </source>
</evidence>
<sequence>MSDSSAAEGLALQALSTGGTVPAEIEQQIRLRSTQLQNHRNQPNVHALVQIFTPCAKFFDADGRTIKGQRELLEYLTVLLEYGTEREGPPINFLSTKLFSDAKESLVIYDVGEYNWSPIENGRYVHKWIWTNDNFYLHHAYYKIDHLNALFPMIDENAPDS</sequence>
<reference evidence="2" key="1">
    <citation type="submission" date="2022-11" db="UniProtKB">
        <authorList>
            <consortium name="WormBaseParasite"/>
        </authorList>
    </citation>
    <scope>IDENTIFICATION</scope>
</reference>
<dbReference type="Proteomes" id="UP000887566">
    <property type="component" value="Unplaced"/>
</dbReference>
<keyword evidence="1" id="KW-1185">Reference proteome</keyword>
<proteinExistence type="predicted"/>
<dbReference type="AlphaFoldDB" id="A0A914WC70"/>
<dbReference type="WBParaSite" id="PSAMB.scaffold3827size16753.g22703.t1">
    <property type="protein sequence ID" value="PSAMB.scaffold3827size16753.g22703.t1"/>
    <property type="gene ID" value="PSAMB.scaffold3827size16753.g22703"/>
</dbReference>